<proteinExistence type="predicted"/>
<evidence type="ECO:0000313" key="1">
    <source>
        <dbReference type="EMBL" id="MCP9276794.1"/>
    </source>
</evidence>
<sequence>MFTAADPGDAETLIRTWAVRYTRWDDAHERVTEREVHRRFQRATVIFELPDLRANAEHDWGYVVGCDGFHEYVCVDRGARELALIVASDD</sequence>
<dbReference type="RefSeq" id="WP_255065027.1">
    <property type="nucleotide sequence ID" value="NZ_JANDBD010000020.1"/>
</dbReference>
<protein>
    <submittedName>
        <fullName evidence="1">Uncharacterized protein</fullName>
    </submittedName>
</protein>
<name>A0ABT1MF06_9MYCO</name>
<reference evidence="1 2" key="1">
    <citation type="submission" date="2022-06" db="EMBL/GenBank/DDBJ databases">
        <title>Mycolicibacterium sp. CAU 1645 isolated from seawater.</title>
        <authorList>
            <person name="Kim W."/>
        </authorList>
    </citation>
    <scope>NUCLEOTIDE SEQUENCE [LARGE SCALE GENOMIC DNA]</scope>
    <source>
        <strain evidence="1 2">CAU 1645</strain>
    </source>
</reference>
<accession>A0ABT1MF06</accession>
<organism evidence="1 2">
    <name type="scientific">Mycolicibacterium arenosum</name>
    <dbReference type="NCBI Taxonomy" id="2952157"/>
    <lineage>
        <taxon>Bacteria</taxon>
        <taxon>Bacillati</taxon>
        <taxon>Actinomycetota</taxon>
        <taxon>Actinomycetes</taxon>
        <taxon>Mycobacteriales</taxon>
        <taxon>Mycobacteriaceae</taxon>
        <taxon>Mycolicibacterium</taxon>
    </lineage>
</organism>
<evidence type="ECO:0000313" key="2">
    <source>
        <dbReference type="Proteomes" id="UP001651690"/>
    </source>
</evidence>
<comment type="caution">
    <text evidence="1">The sequence shown here is derived from an EMBL/GenBank/DDBJ whole genome shotgun (WGS) entry which is preliminary data.</text>
</comment>
<gene>
    <name evidence="1" type="ORF">NM203_31895</name>
</gene>
<keyword evidence="2" id="KW-1185">Reference proteome</keyword>
<dbReference type="Proteomes" id="UP001651690">
    <property type="component" value="Unassembled WGS sequence"/>
</dbReference>
<dbReference type="EMBL" id="JANDBD010000020">
    <property type="protein sequence ID" value="MCP9276794.1"/>
    <property type="molecule type" value="Genomic_DNA"/>
</dbReference>